<evidence type="ECO:0000313" key="2">
    <source>
        <dbReference type="Proteomes" id="UP001293254"/>
    </source>
</evidence>
<name>A0AAE1Y992_9LAMI</name>
<evidence type="ECO:0008006" key="3">
    <source>
        <dbReference type="Google" id="ProtNLM"/>
    </source>
</evidence>
<reference evidence="1" key="1">
    <citation type="submission" date="2020-06" db="EMBL/GenBank/DDBJ databases">
        <authorList>
            <person name="Li T."/>
            <person name="Hu X."/>
            <person name="Zhang T."/>
            <person name="Song X."/>
            <person name="Zhang H."/>
            <person name="Dai N."/>
            <person name="Sheng W."/>
            <person name="Hou X."/>
            <person name="Wei L."/>
        </authorList>
    </citation>
    <scope>NUCLEOTIDE SEQUENCE</scope>
    <source>
        <strain evidence="1">3651</strain>
        <tissue evidence="1">Leaf</tissue>
    </source>
</reference>
<comment type="caution">
    <text evidence="1">The sequence shown here is derived from an EMBL/GenBank/DDBJ whole genome shotgun (WGS) entry which is preliminary data.</text>
</comment>
<gene>
    <name evidence="1" type="ORF">Salat_1370800</name>
</gene>
<accession>A0AAE1Y992</accession>
<keyword evidence="2" id="KW-1185">Reference proteome</keyword>
<dbReference type="PANTHER" id="PTHR31286">
    <property type="entry name" value="GLYCINE-RICH CELL WALL STRUCTURAL PROTEIN 1.8-LIKE"/>
    <property type="match status" value="1"/>
</dbReference>
<protein>
    <recommendedName>
        <fullName evidence="3">DUF4283 domain-containing protein</fullName>
    </recommendedName>
</protein>
<evidence type="ECO:0000313" key="1">
    <source>
        <dbReference type="EMBL" id="KAK4426023.1"/>
    </source>
</evidence>
<dbReference type="EMBL" id="JACGWO010000005">
    <property type="protein sequence ID" value="KAK4426023.1"/>
    <property type="molecule type" value="Genomic_DNA"/>
</dbReference>
<dbReference type="InterPro" id="IPR040256">
    <property type="entry name" value="At4g02000-like"/>
</dbReference>
<dbReference type="PANTHER" id="PTHR31286:SF179">
    <property type="entry name" value="RNASE H TYPE-1 DOMAIN-CONTAINING PROTEIN"/>
    <property type="match status" value="1"/>
</dbReference>
<proteinExistence type="predicted"/>
<organism evidence="1 2">
    <name type="scientific">Sesamum alatum</name>
    <dbReference type="NCBI Taxonomy" id="300844"/>
    <lineage>
        <taxon>Eukaryota</taxon>
        <taxon>Viridiplantae</taxon>
        <taxon>Streptophyta</taxon>
        <taxon>Embryophyta</taxon>
        <taxon>Tracheophyta</taxon>
        <taxon>Spermatophyta</taxon>
        <taxon>Magnoliopsida</taxon>
        <taxon>eudicotyledons</taxon>
        <taxon>Gunneridae</taxon>
        <taxon>Pentapetalae</taxon>
        <taxon>asterids</taxon>
        <taxon>lamiids</taxon>
        <taxon>Lamiales</taxon>
        <taxon>Pedaliaceae</taxon>
        <taxon>Sesamum</taxon>
    </lineage>
</organism>
<dbReference type="AlphaFoldDB" id="A0AAE1Y992"/>
<reference evidence="1" key="2">
    <citation type="journal article" date="2024" name="Plant">
        <title>Genomic evolution and insights into agronomic trait innovations of Sesamum species.</title>
        <authorList>
            <person name="Miao H."/>
            <person name="Wang L."/>
            <person name="Qu L."/>
            <person name="Liu H."/>
            <person name="Sun Y."/>
            <person name="Le M."/>
            <person name="Wang Q."/>
            <person name="Wei S."/>
            <person name="Zheng Y."/>
            <person name="Lin W."/>
            <person name="Duan Y."/>
            <person name="Cao H."/>
            <person name="Xiong S."/>
            <person name="Wang X."/>
            <person name="Wei L."/>
            <person name="Li C."/>
            <person name="Ma Q."/>
            <person name="Ju M."/>
            <person name="Zhao R."/>
            <person name="Li G."/>
            <person name="Mu C."/>
            <person name="Tian Q."/>
            <person name="Mei H."/>
            <person name="Zhang T."/>
            <person name="Gao T."/>
            <person name="Zhang H."/>
        </authorList>
    </citation>
    <scope>NUCLEOTIDE SEQUENCE</scope>
    <source>
        <strain evidence="1">3651</strain>
    </source>
</reference>
<dbReference type="Proteomes" id="UP001293254">
    <property type="component" value="Unassembled WGS sequence"/>
</dbReference>
<sequence>MSGEALVVVDTPAPAALGEPIDIMTTLQLVLKKILARKVKVSTSFKSMSSLTEGAKLEGATRRIGETGSQRGLHGIPMRLLKWSPNFTMTEESPIAPVWVNLLALPIHLFDKTALFSITRLLGSPLKIDDTTTKGSRPGCAKICDLDACYVKNRGGPKPVGKPFVDLLNFLDKKWGKQVVQDQDERGAIIDTHVAGTSGVVKDSNQD</sequence>